<organism evidence="2">
    <name type="scientific">uncultured Acidimicrobiales bacterium</name>
    <dbReference type="NCBI Taxonomy" id="310071"/>
    <lineage>
        <taxon>Bacteria</taxon>
        <taxon>Bacillati</taxon>
        <taxon>Actinomycetota</taxon>
        <taxon>Acidimicrobiia</taxon>
        <taxon>Acidimicrobiales</taxon>
        <taxon>environmental samples</taxon>
    </lineage>
</organism>
<feature type="compositionally biased region" description="Basic residues" evidence="1">
    <location>
        <begin position="53"/>
        <end position="83"/>
    </location>
</feature>
<feature type="compositionally biased region" description="Low complexity" evidence="1">
    <location>
        <begin position="84"/>
        <end position="96"/>
    </location>
</feature>
<feature type="non-terminal residue" evidence="2">
    <location>
        <position position="1"/>
    </location>
</feature>
<feature type="region of interest" description="Disordered" evidence="1">
    <location>
        <begin position="20"/>
        <end position="128"/>
    </location>
</feature>
<evidence type="ECO:0000256" key="1">
    <source>
        <dbReference type="SAM" id="MobiDB-lite"/>
    </source>
</evidence>
<dbReference type="AlphaFoldDB" id="A0A6J4H7Y0"/>
<gene>
    <name evidence="2" type="ORF">AVDCRST_MAG50-189</name>
</gene>
<evidence type="ECO:0000313" key="2">
    <source>
        <dbReference type="EMBL" id="CAA9215504.1"/>
    </source>
</evidence>
<proteinExistence type="predicted"/>
<name>A0A6J4H7Y0_9ACTN</name>
<sequence length="128" mass="13988">AHPGGGPGLRGRARHRAAALEQLGRLRGTHGDQPVDRRRRGRGAAQRPCSGRAVHRQGRRPGRLRPRAGSHRHGRRLAPRRAARLPAAEAGRVLVRQRPDPRVRPVPVGDPRRGRAARIAAVHGDPQL</sequence>
<accession>A0A6J4H7Y0</accession>
<feature type="non-terminal residue" evidence="2">
    <location>
        <position position="128"/>
    </location>
</feature>
<reference evidence="2" key="1">
    <citation type="submission" date="2020-02" db="EMBL/GenBank/DDBJ databases">
        <authorList>
            <person name="Meier V. D."/>
        </authorList>
    </citation>
    <scope>NUCLEOTIDE SEQUENCE</scope>
    <source>
        <strain evidence="2">AVDCRST_MAG50</strain>
    </source>
</reference>
<protein>
    <submittedName>
        <fullName evidence="2">Uncharacterized protein</fullName>
    </submittedName>
</protein>
<dbReference type="EMBL" id="CADCTF010000014">
    <property type="protein sequence ID" value="CAA9215504.1"/>
    <property type="molecule type" value="Genomic_DNA"/>
</dbReference>